<comment type="caution">
    <text evidence="1">The sequence shown here is derived from an EMBL/GenBank/DDBJ whole genome shotgun (WGS) entry which is preliminary data.</text>
</comment>
<keyword evidence="2" id="KW-1185">Reference proteome</keyword>
<sequence>MLKGRKRTITRRITSDSELKLDAVLQYQFFNQGTAEVFIGDGSLNQAPMLTNLQSREGLTLGNPTLTESIHKAIRFGEVGTKDLIVYLEVFHPETEESGEKIC</sequence>
<protein>
    <submittedName>
        <fullName evidence="1">Uncharacterized protein</fullName>
    </submittedName>
</protein>
<evidence type="ECO:0000313" key="2">
    <source>
        <dbReference type="Proteomes" id="UP000484164"/>
    </source>
</evidence>
<organism evidence="1 2">
    <name type="scientific">Phaeocystidibacter marisrubri</name>
    <dbReference type="NCBI Taxonomy" id="1577780"/>
    <lineage>
        <taxon>Bacteria</taxon>
        <taxon>Pseudomonadati</taxon>
        <taxon>Bacteroidota</taxon>
        <taxon>Flavobacteriia</taxon>
        <taxon>Flavobacteriales</taxon>
        <taxon>Phaeocystidibacteraceae</taxon>
        <taxon>Phaeocystidibacter</taxon>
    </lineage>
</organism>
<gene>
    <name evidence="1" type="ORF">F8C82_07735</name>
</gene>
<evidence type="ECO:0000313" key="1">
    <source>
        <dbReference type="EMBL" id="KAB2815585.1"/>
    </source>
</evidence>
<accession>A0A6L3ZCL4</accession>
<dbReference type="AlphaFoldDB" id="A0A6L3ZCL4"/>
<dbReference type="EMBL" id="WBVQ01000002">
    <property type="protein sequence ID" value="KAB2815585.1"/>
    <property type="molecule type" value="Genomic_DNA"/>
</dbReference>
<dbReference type="RefSeq" id="WP_151693015.1">
    <property type="nucleotide sequence ID" value="NZ_BMGX01000001.1"/>
</dbReference>
<proteinExistence type="predicted"/>
<name>A0A6L3ZCL4_9FLAO</name>
<dbReference type="Proteomes" id="UP000484164">
    <property type="component" value="Unassembled WGS sequence"/>
</dbReference>
<reference evidence="1 2" key="1">
    <citation type="submission" date="2019-10" db="EMBL/GenBank/DDBJ databases">
        <title>Genome sequence of Phaeocystidibacter marisrubri JCM30614 (type strain).</title>
        <authorList>
            <person name="Bowman J.P."/>
        </authorList>
    </citation>
    <scope>NUCLEOTIDE SEQUENCE [LARGE SCALE GENOMIC DNA]</scope>
    <source>
        <strain evidence="1 2">JCM 30614</strain>
    </source>
</reference>